<name>A0A0A9HE28_ARUDO</name>
<proteinExistence type="predicted"/>
<protein>
    <submittedName>
        <fullName evidence="2">Uncharacterized protein</fullName>
    </submittedName>
</protein>
<organism evidence="2">
    <name type="scientific">Arundo donax</name>
    <name type="common">Giant reed</name>
    <name type="synonym">Donax arundinaceus</name>
    <dbReference type="NCBI Taxonomy" id="35708"/>
    <lineage>
        <taxon>Eukaryota</taxon>
        <taxon>Viridiplantae</taxon>
        <taxon>Streptophyta</taxon>
        <taxon>Embryophyta</taxon>
        <taxon>Tracheophyta</taxon>
        <taxon>Spermatophyta</taxon>
        <taxon>Magnoliopsida</taxon>
        <taxon>Liliopsida</taxon>
        <taxon>Poales</taxon>
        <taxon>Poaceae</taxon>
        <taxon>PACMAD clade</taxon>
        <taxon>Arundinoideae</taxon>
        <taxon>Arundineae</taxon>
        <taxon>Arundo</taxon>
    </lineage>
</organism>
<evidence type="ECO:0000256" key="1">
    <source>
        <dbReference type="SAM" id="MobiDB-lite"/>
    </source>
</evidence>
<dbReference type="AlphaFoldDB" id="A0A0A9HE28"/>
<feature type="region of interest" description="Disordered" evidence="1">
    <location>
        <begin position="1"/>
        <end position="56"/>
    </location>
</feature>
<sequence>MDEQADSSSPCSALARPNASPSPCSAPGRPAVSLFRVQGHGRPSRSPRGPCPPHRQ</sequence>
<dbReference type="EMBL" id="GBRH01163832">
    <property type="protein sequence ID" value="JAE34064.1"/>
    <property type="molecule type" value="Transcribed_RNA"/>
</dbReference>
<accession>A0A0A9HE28</accession>
<feature type="compositionally biased region" description="Polar residues" evidence="1">
    <location>
        <begin position="1"/>
        <end position="11"/>
    </location>
</feature>
<evidence type="ECO:0000313" key="2">
    <source>
        <dbReference type="EMBL" id="JAE34064.1"/>
    </source>
</evidence>
<reference evidence="2" key="1">
    <citation type="submission" date="2014-09" db="EMBL/GenBank/DDBJ databases">
        <authorList>
            <person name="Magalhaes I.L.F."/>
            <person name="Oliveira U."/>
            <person name="Santos F.R."/>
            <person name="Vidigal T.H.D.A."/>
            <person name="Brescovit A.D."/>
            <person name="Santos A.J."/>
        </authorList>
    </citation>
    <scope>NUCLEOTIDE SEQUENCE</scope>
    <source>
        <tissue evidence="2">Shoot tissue taken approximately 20 cm above the soil surface</tissue>
    </source>
</reference>
<reference evidence="2" key="2">
    <citation type="journal article" date="2015" name="Data Brief">
        <title>Shoot transcriptome of the giant reed, Arundo donax.</title>
        <authorList>
            <person name="Barrero R.A."/>
            <person name="Guerrero F.D."/>
            <person name="Moolhuijzen P."/>
            <person name="Goolsby J.A."/>
            <person name="Tidwell J."/>
            <person name="Bellgard S.E."/>
            <person name="Bellgard M.I."/>
        </authorList>
    </citation>
    <scope>NUCLEOTIDE SEQUENCE</scope>
    <source>
        <tissue evidence="2">Shoot tissue taken approximately 20 cm above the soil surface</tissue>
    </source>
</reference>